<gene>
    <name evidence="5" type="ORF">NP493_8g08048</name>
</gene>
<name>A0AAD9PF66_RIDPI</name>
<dbReference type="SUPFAM" id="SSF46785">
    <property type="entry name" value="Winged helix' DNA-binding domain"/>
    <property type="match status" value="2"/>
</dbReference>
<protein>
    <submittedName>
        <fullName evidence="5">Uncharacterized protein</fullName>
    </submittedName>
</protein>
<feature type="compositionally biased region" description="Basic and acidic residues" evidence="2">
    <location>
        <begin position="285"/>
        <end position="302"/>
    </location>
</feature>
<evidence type="ECO:0000313" key="6">
    <source>
        <dbReference type="Proteomes" id="UP001209878"/>
    </source>
</evidence>
<dbReference type="Proteomes" id="UP001209878">
    <property type="component" value="Unassembled WGS sequence"/>
</dbReference>
<dbReference type="PANTHER" id="PTHR10910">
    <property type="entry name" value="EUKARYOTE SPECIFIC DSRNA BINDING PROTEIN"/>
    <property type="match status" value="1"/>
</dbReference>
<accession>A0AAD9PF66</accession>
<dbReference type="SMART" id="SM00550">
    <property type="entry name" value="Zalpha"/>
    <property type="match status" value="2"/>
</dbReference>
<evidence type="ECO:0000256" key="2">
    <source>
        <dbReference type="SAM" id="MobiDB-lite"/>
    </source>
</evidence>
<dbReference type="GO" id="GO:0005730">
    <property type="term" value="C:nucleolus"/>
    <property type="evidence" value="ECO:0007669"/>
    <property type="project" value="TreeGrafter"/>
</dbReference>
<reference evidence="5" key="1">
    <citation type="journal article" date="2023" name="Mol. Biol. Evol.">
        <title>Third-Generation Sequencing Reveals the Adaptive Role of the Epigenome in Three Deep-Sea Polychaetes.</title>
        <authorList>
            <person name="Perez M."/>
            <person name="Aroh O."/>
            <person name="Sun Y."/>
            <person name="Lan Y."/>
            <person name="Juniper S.K."/>
            <person name="Young C.R."/>
            <person name="Angers B."/>
            <person name="Qian P.Y."/>
        </authorList>
    </citation>
    <scope>NUCLEOTIDE SEQUENCE</scope>
    <source>
        <strain evidence="5">R07B-5</strain>
    </source>
</reference>
<feature type="domain" description="Z-binding" evidence="3">
    <location>
        <begin position="60"/>
        <end position="127"/>
    </location>
</feature>
<comment type="caution">
    <text evidence="5">The sequence shown here is derived from an EMBL/GenBank/DDBJ whole genome shotgun (WGS) entry which is preliminary data.</text>
</comment>
<dbReference type="GO" id="GO:0006396">
    <property type="term" value="P:RNA processing"/>
    <property type="evidence" value="ECO:0007669"/>
    <property type="project" value="InterPro"/>
</dbReference>
<feature type="region of interest" description="Disordered" evidence="2">
    <location>
        <begin position="220"/>
        <end position="357"/>
    </location>
</feature>
<dbReference type="GO" id="GO:0008251">
    <property type="term" value="F:tRNA-specific adenosine deaminase activity"/>
    <property type="evidence" value="ECO:0007669"/>
    <property type="project" value="TreeGrafter"/>
</dbReference>
<dbReference type="GO" id="GO:0003725">
    <property type="term" value="F:double-stranded RNA binding"/>
    <property type="evidence" value="ECO:0007669"/>
    <property type="project" value="TreeGrafter"/>
</dbReference>
<dbReference type="Pfam" id="PF02137">
    <property type="entry name" value="A_deamin"/>
    <property type="match status" value="2"/>
</dbReference>
<dbReference type="InterPro" id="IPR036388">
    <property type="entry name" value="WH-like_DNA-bd_sf"/>
</dbReference>
<dbReference type="AlphaFoldDB" id="A0AAD9PF66"/>
<evidence type="ECO:0000259" key="3">
    <source>
        <dbReference type="PROSITE" id="PS50139"/>
    </source>
</evidence>
<dbReference type="GO" id="GO:0003726">
    <property type="term" value="F:double-stranded RNA adenosine deaminase activity"/>
    <property type="evidence" value="ECO:0007669"/>
    <property type="project" value="InterPro"/>
</dbReference>
<organism evidence="5 6">
    <name type="scientific">Ridgeia piscesae</name>
    <name type="common">Tubeworm</name>
    <dbReference type="NCBI Taxonomy" id="27915"/>
    <lineage>
        <taxon>Eukaryota</taxon>
        <taxon>Metazoa</taxon>
        <taxon>Spiralia</taxon>
        <taxon>Lophotrochozoa</taxon>
        <taxon>Annelida</taxon>
        <taxon>Polychaeta</taxon>
        <taxon>Sedentaria</taxon>
        <taxon>Canalipalpata</taxon>
        <taxon>Sabellida</taxon>
        <taxon>Siboglinidae</taxon>
        <taxon>Ridgeia</taxon>
    </lineage>
</organism>
<dbReference type="PROSITE" id="PS50141">
    <property type="entry name" value="A_DEAMIN_EDITASE"/>
    <property type="match status" value="1"/>
</dbReference>
<evidence type="ECO:0000259" key="4">
    <source>
        <dbReference type="PROSITE" id="PS50141"/>
    </source>
</evidence>
<dbReference type="SMART" id="SM00552">
    <property type="entry name" value="ADEAMc"/>
    <property type="match status" value="1"/>
</dbReference>
<feature type="domain" description="Z-binding" evidence="3">
    <location>
        <begin position="400"/>
        <end position="466"/>
    </location>
</feature>
<dbReference type="EMBL" id="JAODUO010000008">
    <property type="protein sequence ID" value="KAK2193702.1"/>
    <property type="molecule type" value="Genomic_DNA"/>
</dbReference>
<sequence length="969" mass="105415">MEKMRPPVHASLAIGQFMHEQLPGNNCLTKGRRDHIDMVKTKRPWNTSGWGESSHIRRPNVNKPDLERSILSCLSRQRVSLKAVQIAKAVGMVTAKDVNPTLYSLAKVNKVICVVSDGRAPVWHLGALPLDATSSQPEFGSLSSSWNVVTQYNNDSSFSGPTDAPVHYGSLQQSDMSHVAGFRSGAALMGRSAGRGIPTEPRLLGVLGCGDRVHANYTEATPMSENASCSPTPGQATQSRQNPQSLGDEEQFPDTGKCIAEEPSDGDNLEKLMISCEPATEEDEKTGQDDPDVPRGHCHTEMAGDTGDITPGQCDPDVPAGHSDIQIAGDVGEAVDDEETSSGGNSDSDKDDTPTSAMLNDQVRLLRALSTSDDEHSNSSCPEDFTGRTPSFSIGLSGRITQETPLQKTILQHMAMSSKQHCSTLHLVHSLQLGCKKDINATLYEMSKRGLISKVNEIPPQWQLTPSGWSLWQDQAVGSTPKRPTSLFSDAALGWSISQKPPVSHEFRIPLSPAEMMRSRSLVGSRGDASSSPLPLGVRCEPLVHQRIGIGRGIQLVQNTQIAGEDDSQKLLNALKMHEPVPTSVAPLVKMGTQNTQEALTSLSSESFAALNKNPFPYVTVTNKKDGKKEAAEVAVRILMSEEQIKVSHAPVGPQAALFGLTQATHFDKMAALCHQAFHLVISGVTVSMPGRKVMAGLAHASGDPQTIFEDATSGKLRVKPGITFHLYITTAPCGDGALMSQRDSKPLPCSDDGTEHHPTFSSAVMGLLRTKIEGGEGTLPIKSDFVEQTWDGIVRGERLRTMSCSDKICRWNIVGMQGALLSHFLEPIYLSSLTLGYLYEESHLSRAVCCRLVHGEPDVTTLLQSPYHVNHPQLGRVTMCDAQRETQKTKQYSVNWMPSQVCKSALYKDFKTTCEKLGRSDLLQSVTYIDAKQNAADFQEAKRIMVMKFKATGFGTWVSKPVEEKMFK</sequence>
<dbReference type="Pfam" id="PF02295">
    <property type="entry name" value="z-alpha"/>
    <property type="match status" value="2"/>
</dbReference>
<dbReference type="PANTHER" id="PTHR10910:SF107">
    <property type="entry name" value="DOUBLE-STRANDED RNA-SPECIFIC ADENOSINE DEAMINASE"/>
    <property type="match status" value="1"/>
</dbReference>
<keyword evidence="1" id="KW-0694">RNA-binding</keyword>
<evidence type="ECO:0000256" key="1">
    <source>
        <dbReference type="ARBA" id="ARBA00022884"/>
    </source>
</evidence>
<dbReference type="InterPro" id="IPR002466">
    <property type="entry name" value="A_deamin"/>
</dbReference>
<dbReference type="Gene3D" id="1.10.10.10">
    <property type="entry name" value="Winged helix-like DNA-binding domain superfamily/Winged helix DNA-binding domain"/>
    <property type="match status" value="2"/>
</dbReference>
<dbReference type="GO" id="GO:0006382">
    <property type="term" value="P:adenosine to inosine editing"/>
    <property type="evidence" value="ECO:0007669"/>
    <property type="project" value="TreeGrafter"/>
</dbReference>
<feature type="compositionally biased region" description="Polar residues" evidence="2">
    <location>
        <begin position="388"/>
        <end position="397"/>
    </location>
</feature>
<feature type="compositionally biased region" description="Polar residues" evidence="2">
    <location>
        <begin position="220"/>
        <end position="245"/>
    </location>
</feature>
<proteinExistence type="predicted"/>
<evidence type="ECO:0000313" key="5">
    <source>
        <dbReference type="EMBL" id="KAK2193702.1"/>
    </source>
</evidence>
<feature type="domain" description="A to I editase" evidence="4">
    <location>
        <begin position="705"/>
        <end position="968"/>
    </location>
</feature>
<dbReference type="PROSITE" id="PS50139">
    <property type="entry name" value="Z_BINDING"/>
    <property type="match status" value="2"/>
</dbReference>
<dbReference type="InterPro" id="IPR036390">
    <property type="entry name" value="WH_DNA-bd_sf"/>
</dbReference>
<feature type="region of interest" description="Disordered" evidence="2">
    <location>
        <begin position="370"/>
        <end position="397"/>
    </location>
</feature>
<dbReference type="InterPro" id="IPR042371">
    <property type="entry name" value="Z_dom"/>
</dbReference>
<keyword evidence="6" id="KW-1185">Reference proteome</keyword>
<dbReference type="GO" id="GO:0005737">
    <property type="term" value="C:cytoplasm"/>
    <property type="evidence" value="ECO:0007669"/>
    <property type="project" value="TreeGrafter"/>
</dbReference>